<dbReference type="InterPro" id="IPR036388">
    <property type="entry name" value="WH-like_DNA-bd_sf"/>
</dbReference>
<dbReference type="InterPro" id="IPR001077">
    <property type="entry name" value="COMT_C"/>
</dbReference>
<dbReference type="Gene3D" id="3.40.50.150">
    <property type="entry name" value="Vaccinia Virus protein VP39"/>
    <property type="match status" value="1"/>
</dbReference>
<dbReference type="InterPro" id="IPR036390">
    <property type="entry name" value="WH_DNA-bd_sf"/>
</dbReference>
<reference evidence="7" key="1">
    <citation type="submission" date="2016-10" db="EMBL/GenBank/DDBJ databases">
        <authorList>
            <person name="Varghese N."/>
            <person name="Submissions S."/>
        </authorList>
    </citation>
    <scope>NUCLEOTIDE SEQUENCE [LARGE SCALE GENOMIC DNA]</scope>
    <source>
        <strain evidence="7">DSM 17038</strain>
    </source>
</reference>
<dbReference type="GO" id="GO:0046983">
    <property type="term" value="F:protein dimerization activity"/>
    <property type="evidence" value="ECO:0007669"/>
    <property type="project" value="InterPro"/>
</dbReference>
<dbReference type="InterPro" id="IPR016461">
    <property type="entry name" value="COMT-like"/>
</dbReference>
<evidence type="ECO:0000259" key="4">
    <source>
        <dbReference type="Pfam" id="PF00891"/>
    </source>
</evidence>
<dbReference type="GO" id="GO:0032259">
    <property type="term" value="P:methylation"/>
    <property type="evidence" value="ECO:0007669"/>
    <property type="project" value="UniProtKB-KW"/>
</dbReference>
<sequence length="510" mass="57712">MHDPQDMNPQYLEDLATGYWYSEVLFTAVEQGFFTRLEPGGKPVTELARELKYDFESLKRYIHVLSTLGLVFEADGYCTNTKLSRKYLIQGAEAYQGDSILWRKYLAEHWKSLQQCLEKGTRVLLPPVDEPEEVVKQRFRRYCRAMDCIVKNKIEQILPVFSQLKLQGDMLDVGSGLGAFSTGFLQRFPELKTTLLDMAQVLEYAAETHAGRVYADRIQYRPTNILEPWELQKKQFSLIILSNIVHAFAEAETGHVLSEAAAYLAEDGLLLVHDFFMEHDPDKAALSDLNMLVNTYNGKVYTAAWVRRQLRDAGFTATEWIPLKSDTAVLVAAKQPEKLADLCISAMQQLSVQIQNLGFQVVKPVEVDAIHVPEWVGLKCEFGCDGFNLPHCPPNCIKPEKTRALLKDYTKCLLLQGVPPTRDFQRMVLQAEHTAFKAGYYKAFSLWAGPCSICPECGGKGNCRNHKNARPSMEASGIDVFETIRRAGLSLATLPEKDDYVKYFAILLLE</sequence>
<dbReference type="GO" id="GO:0008171">
    <property type="term" value="F:O-methyltransferase activity"/>
    <property type="evidence" value="ECO:0007669"/>
    <property type="project" value="InterPro"/>
</dbReference>
<feature type="domain" description="O-methyltransferase C-terminal" evidence="4">
    <location>
        <begin position="142"/>
        <end position="315"/>
    </location>
</feature>
<dbReference type="OrthoDB" id="5420534at2"/>
<dbReference type="Gene3D" id="1.10.10.10">
    <property type="entry name" value="Winged helix-like DNA-binding domain superfamily/Winged helix DNA-binding domain"/>
    <property type="match status" value="1"/>
</dbReference>
<dbReference type="PANTHER" id="PTHR43712">
    <property type="entry name" value="PUTATIVE (AFU_ORTHOLOGUE AFUA_4G14580)-RELATED"/>
    <property type="match status" value="1"/>
</dbReference>
<evidence type="ECO:0000256" key="3">
    <source>
        <dbReference type="ARBA" id="ARBA00022691"/>
    </source>
</evidence>
<evidence type="ECO:0000259" key="5">
    <source>
        <dbReference type="Pfam" id="PF08100"/>
    </source>
</evidence>
<evidence type="ECO:0000256" key="2">
    <source>
        <dbReference type="ARBA" id="ARBA00022679"/>
    </source>
</evidence>
<dbReference type="InterPro" id="IPR029063">
    <property type="entry name" value="SAM-dependent_MTases_sf"/>
</dbReference>
<gene>
    <name evidence="6" type="ORF">SAMN05660649_02218</name>
</gene>
<protein>
    <submittedName>
        <fullName evidence="6">Predicted metal-binding protein</fullName>
    </submittedName>
</protein>
<dbReference type="EMBL" id="FOOX01000007">
    <property type="protein sequence ID" value="SFG63482.1"/>
    <property type="molecule type" value="Genomic_DNA"/>
</dbReference>
<dbReference type="PROSITE" id="PS51683">
    <property type="entry name" value="SAM_OMT_II"/>
    <property type="match status" value="1"/>
</dbReference>
<proteinExistence type="predicted"/>
<keyword evidence="1" id="KW-0489">Methyltransferase</keyword>
<organism evidence="6 7">
    <name type="scientific">Desulfotruncus arcticus DSM 17038</name>
    <dbReference type="NCBI Taxonomy" id="1121424"/>
    <lineage>
        <taxon>Bacteria</taxon>
        <taxon>Bacillati</taxon>
        <taxon>Bacillota</taxon>
        <taxon>Clostridia</taxon>
        <taxon>Eubacteriales</taxon>
        <taxon>Desulfallaceae</taxon>
        <taxon>Desulfotruncus</taxon>
    </lineage>
</organism>
<dbReference type="Proteomes" id="UP000199337">
    <property type="component" value="Unassembled WGS sequence"/>
</dbReference>
<dbReference type="Pfam" id="PF10050">
    <property type="entry name" value="DUF2284"/>
    <property type="match status" value="1"/>
</dbReference>
<dbReference type="SUPFAM" id="SSF46785">
    <property type="entry name" value="Winged helix' DNA-binding domain"/>
    <property type="match status" value="1"/>
</dbReference>
<dbReference type="RefSeq" id="WP_092471436.1">
    <property type="nucleotide sequence ID" value="NZ_FOOX01000007.1"/>
</dbReference>
<feature type="domain" description="O-methyltransferase dimerisation" evidence="5">
    <location>
        <begin position="14"/>
        <end position="88"/>
    </location>
</feature>
<evidence type="ECO:0000313" key="7">
    <source>
        <dbReference type="Proteomes" id="UP000199337"/>
    </source>
</evidence>
<dbReference type="STRING" id="341036.SAMN05660649_02218"/>
<dbReference type="SUPFAM" id="SSF53335">
    <property type="entry name" value="S-adenosyl-L-methionine-dependent methyltransferases"/>
    <property type="match status" value="1"/>
</dbReference>
<dbReference type="InterPro" id="IPR012967">
    <property type="entry name" value="COMT_dimerisation"/>
</dbReference>
<dbReference type="Pfam" id="PF00891">
    <property type="entry name" value="Methyltransf_2"/>
    <property type="match status" value="1"/>
</dbReference>
<dbReference type="InterPro" id="IPR019271">
    <property type="entry name" value="DUF2284_metal-binding"/>
</dbReference>
<accession>A0A1I2TEY1</accession>
<evidence type="ECO:0000313" key="6">
    <source>
        <dbReference type="EMBL" id="SFG63482.1"/>
    </source>
</evidence>
<dbReference type="Pfam" id="PF08100">
    <property type="entry name" value="Dimerisation"/>
    <property type="match status" value="1"/>
</dbReference>
<evidence type="ECO:0000256" key="1">
    <source>
        <dbReference type="ARBA" id="ARBA00022603"/>
    </source>
</evidence>
<keyword evidence="7" id="KW-1185">Reference proteome</keyword>
<dbReference type="AlphaFoldDB" id="A0A1I2TEY1"/>
<keyword evidence="3" id="KW-0949">S-adenosyl-L-methionine</keyword>
<name>A0A1I2TEY1_9FIRM</name>
<dbReference type="CDD" id="cd02440">
    <property type="entry name" value="AdoMet_MTases"/>
    <property type="match status" value="1"/>
</dbReference>
<dbReference type="PANTHER" id="PTHR43712:SF2">
    <property type="entry name" value="O-METHYLTRANSFERASE CICE"/>
    <property type="match status" value="1"/>
</dbReference>
<keyword evidence="2" id="KW-0808">Transferase</keyword>